<evidence type="ECO:0000256" key="4">
    <source>
        <dbReference type="ARBA" id="ARBA00023136"/>
    </source>
</evidence>
<evidence type="ECO:0000313" key="7">
    <source>
        <dbReference type="EMBL" id="TXD38907.1"/>
    </source>
</evidence>
<dbReference type="GO" id="GO:0006508">
    <property type="term" value="P:proteolysis"/>
    <property type="evidence" value="ECO:0007669"/>
    <property type="project" value="UniProtKB-KW"/>
</dbReference>
<feature type="transmembrane region" description="Helical" evidence="5">
    <location>
        <begin position="21"/>
        <end position="47"/>
    </location>
</feature>
<comment type="subcellular location">
    <subcellularLocation>
        <location evidence="1">Membrane</location>
        <topology evidence="1">Multi-pass membrane protein</topology>
    </subcellularLocation>
</comment>
<dbReference type="PANTHER" id="PTHR43731">
    <property type="entry name" value="RHOMBOID PROTEASE"/>
    <property type="match status" value="1"/>
</dbReference>
<reference evidence="7 8" key="1">
    <citation type="submission" date="2019-08" db="EMBL/GenBank/DDBJ databases">
        <title>Bradymonadales sp. TMQ4.</title>
        <authorList>
            <person name="Liang Q."/>
        </authorList>
    </citation>
    <scope>NUCLEOTIDE SEQUENCE [LARGE SCALE GENOMIC DNA]</scope>
    <source>
        <strain evidence="7 8">TMQ4</strain>
    </source>
</reference>
<dbReference type="InterPro" id="IPR035952">
    <property type="entry name" value="Rhomboid-like_sf"/>
</dbReference>
<dbReference type="Proteomes" id="UP000321412">
    <property type="component" value="Unassembled WGS sequence"/>
</dbReference>
<keyword evidence="4 5" id="KW-0472">Membrane</keyword>
<keyword evidence="7" id="KW-0378">Hydrolase</keyword>
<dbReference type="Pfam" id="PF01694">
    <property type="entry name" value="Rhomboid"/>
    <property type="match status" value="1"/>
</dbReference>
<protein>
    <submittedName>
        <fullName evidence="7">Rhomboid family intramembrane serine protease</fullName>
    </submittedName>
</protein>
<feature type="transmembrane region" description="Helical" evidence="5">
    <location>
        <begin position="236"/>
        <end position="262"/>
    </location>
</feature>
<dbReference type="GO" id="GO:0016020">
    <property type="term" value="C:membrane"/>
    <property type="evidence" value="ECO:0007669"/>
    <property type="project" value="UniProtKB-SubCell"/>
</dbReference>
<dbReference type="InterPro" id="IPR050925">
    <property type="entry name" value="Rhomboid_protease_S54"/>
</dbReference>
<feature type="transmembrane region" description="Helical" evidence="5">
    <location>
        <begin position="296"/>
        <end position="314"/>
    </location>
</feature>
<dbReference type="SUPFAM" id="SSF144091">
    <property type="entry name" value="Rhomboid-like"/>
    <property type="match status" value="1"/>
</dbReference>
<feature type="transmembrane region" description="Helical" evidence="5">
    <location>
        <begin position="269"/>
        <end position="290"/>
    </location>
</feature>
<dbReference type="GO" id="GO:0004252">
    <property type="term" value="F:serine-type endopeptidase activity"/>
    <property type="evidence" value="ECO:0007669"/>
    <property type="project" value="InterPro"/>
</dbReference>
<feature type="domain" description="Peptidase S54 rhomboid" evidence="6">
    <location>
        <begin position="234"/>
        <end position="373"/>
    </location>
</feature>
<keyword evidence="7" id="KW-0645">Protease</keyword>
<organism evidence="7 8">
    <name type="scientific">Lujinxingia vulgaris</name>
    <dbReference type="NCBI Taxonomy" id="2600176"/>
    <lineage>
        <taxon>Bacteria</taxon>
        <taxon>Deltaproteobacteria</taxon>
        <taxon>Bradymonadales</taxon>
        <taxon>Lujinxingiaceae</taxon>
        <taxon>Lujinxingia</taxon>
    </lineage>
</organism>
<name>A0A5C6XAC2_9DELT</name>
<feature type="transmembrane region" description="Helical" evidence="5">
    <location>
        <begin position="386"/>
        <end position="409"/>
    </location>
</feature>
<gene>
    <name evidence="7" type="ORF">FRC98_00455</name>
</gene>
<dbReference type="InterPro" id="IPR022764">
    <property type="entry name" value="Peptidase_S54_rhomboid_dom"/>
</dbReference>
<comment type="caution">
    <text evidence="7">The sequence shown here is derived from an EMBL/GenBank/DDBJ whole genome shotgun (WGS) entry which is preliminary data.</text>
</comment>
<evidence type="ECO:0000313" key="8">
    <source>
        <dbReference type="Proteomes" id="UP000321412"/>
    </source>
</evidence>
<feature type="transmembrane region" description="Helical" evidence="5">
    <location>
        <begin position="59"/>
        <end position="77"/>
    </location>
</feature>
<keyword evidence="3 5" id="KW-1133">Transmembrane helix</keyword>
<evidence type="ECO:0000256" key="3">
    <source>
        <dbReference type="ARBA" id="ARBA00022989"/>
    </source>
</evidence>
<evidence type="ECO:0000259" key="6">
    <source>
        <dbReference type="Pfam" id="PF01694"/>
    </source>
</evidence>
<sequence length="640" mass="70057">MMNDEPISSGPEGETPTDATILMVAPALITRSFAMLLGGLCFGVWLLMGEAEAWLGGDLPAIASLAPLGVALLAIALRKLWLPSQPQSILFGEESLTLPRSRTSRRSDTLRYEDLRTAVPLVVRREPALVIDTLARTYVYTASDFQHPETWRLVWAEMLERVRARPEGNAHLMRMRQLAELSQEITGERPWFTPRFLIVLAIAFAAQTFLTPSFEVLEHLYAGANSRVMVLEHAQIWRVFTANLLHGGLMHFGINAMGLLFLGTYLERLVGIAPTIVLTLATALAGAVASLYGSDALFSVGISTALFGLLGAYLTLHIRFEKELPPPYRQTRRWWITILGLNVAASLFIPVIDAWGHFGGLFAGIALGFLLLKGRTHFAPPTPGNTLTNVSAAVLVAAFTLAAFFAIHYGSGDHPDDELRIALDLLERIDEPSDAAIAIDLAARWQEQGDITDDRLQGILLDLSQRGIALADEPYLAWRATSTRMALAERIAETNPSRARSIEKDAILDFERFTLAHPGPATWQALAHLLTSHLARTETHLRAEGLPGIRLERLRASGQIQVHLSATPPAPMRIYALSSGQEQDHALITTCIDGASTSPIRTDNPFDDDRVYTGLLSTEASDCSAPGDWKVIPIPPSEAD</sequence>
<proteinExistence type="predicted"/>
<evidence type="ECO:0000256" key="2">
    <source>
        <dbReference type="ARBA" id="ARBA00022692"/>
    </source>
</evidence>
<dbReference type="PANTHER" id="PTHR43731:SF26">
    <property type="entry name" value="RHOMBOID-LIKE PROTEIN 10, CHLOROPLASTIC"/>
    <property type="match status" value="1"/>
</dbReference>
<feature type="transmembrane region" description="Helical" evidence="5">
    <location>
        <begin position="196"/>
        <end position="216"/>
    </location>
</feature>
<dbReference type="EMBL" id="VOSM01000001">
    <property type="protein sequence ID" value="TXD38907.1"/>
    <property type="molecule type" value="Genomic_DNA"/>
</dbReference>
<feature type="transmembrane region" description="Helical" evidence="5">
    <location>
        <begin position="358"/>
        <end position="374"/>
    </location>
</feature>
<accession>A0A5C6XAC2</accession>
<dbReference type="OrthoDB" id="9813074at2"/>
<keyword evidence="8" id="KW-1185">Reference proteome</keyword>
<feature type="transmembrane region" description="Helical" evidence="5">
    <location>
        <begin position="334"/>
        <end position="352"/>
    </location>
</feature>
<evidence type="ECO:0000256" key="1">
    <source>
        <dbReference type="ARBA" id="ARBA00004141"/>
    </source>
</evidence>
<dbReference type="AlphaFoldDB" id="A0A5C6XAC2"/>
<evidence type="ECO:0000256" key="5">
    <source>
        <dbReference type="SAM" id="Phobius"/>
    </source>
</evidence>
<keyword evidence="2 5" id="KW-0812">Transmembrane</keyword>
<dbReference type="Gene3D" id="1.20.1540.10">
    <property type="entry name" value="Rhomboid-like"/>
    <property type="match status" value="1"/>
</dbReference>